<evidence type="ECO:0000313" key="5">
    <source>
        <dbReference type="Proteomes" id="UP000247498"/>
    </source>
</evidence>
<dbReference type="PANTHER" id="PTHR13194:SF19">
    <property type="entry name" value="NAD(P)-BINDING ROSSMANN-FOLD SUPERFAMILY PROTEIN"/>
    <property type="match status" value="1"/>
</dbReference>
<dbReference type="GO" id="GO:0010257">
    <property type="term" value="P:NADH dehydrogenase complex assembly"/>
    <property type="evidence" value="ECO:0007669"/>
    <property type="project" value="TreeGrafter"/>
</dbReference>
<feature type="region of interest" description="Disordered" evidence="2">
    <location>
        <begin position="10"/>
        <end position="48"/>
    </location>
</feature>
<proteinExistence type="inferred from homology"/>
<dbReference type="AlphaFoldDB" id="A0A2V0NP73"/>
<evidence type="ECO:0000313" key="4">
    <source>
        <dbReference type="EMBL" id="GBF89396.1"/>
    </source>
</evidence>
<gene>
    <name evidence="4" type="ORF">Rsub_01968</name>
</gene>
<evidence type="ECO:0000256" key="2">
    <source>
        <dbReference type="SAM" id="MobiDB-lite"/>
    </source>
</evidence>
<name>A0A2V0NP73_9CHLO</name>
<dbReference type="Proteomes" id="UP000247498">
    <property type="component" value="Unassembled WGS sequence"/>
</dbReference>
<feature type="compositionally biased region" description="Pro residues" evidence="2">
    <location>
        <begin position="16"/>
        <end position="28"/>
    </location>
</feature>
<dbReference type="InterPro" id="IPR013857">
    <property type="entry name" value="NADH-UbQ_OxRdtase-assoc_prot30"/>
</dbReference>
<dbReference type="GO" id="GO:0051082">
    <property type="term" value="F:unfolded protein binding"/>
    <property type="evidence" value="ECO:0007669"/>
    <property type="project" value="TreeGrafter"/>
</dbReference>
<dbReference type="PANTHER" id="PTHR13194">
    <property type="entry name" value="COMPLEX I INTERMEDIATE-ASSOCIATED PROTEIN 30"/>
    <property type="match status" value="1"/>
</dbReference>
<feature type="compositionally biased region" description="Low complexity" evidence="2">
    <location>
        <begin position="744"/>
        <end position="753"/>
    </location>
</feature>
<feature type="compositionally biased region" description="Low complexity" evidence="2">
    <location>
        <begin position="771"/>
        <end position="787"/>
    </location>
</feature>
<accession>A0A2V0NP73</accession>
<keyword evidence="5" id="KW-1185">Reference proteome</keyword>
<feature type="domain" description="NADH:ubiquinone oxidoreductase intermediate-associated protein 30" evidence="3">
    <location>
        <begin position="166"/>
        <end position="340"/>
    </location>
</feature>
<dbReference type="SUPFAM" id="SSF49785">
    <property type="entry name" value="Galactose-binding domain-like"/>
    <property type="match status" value="1"/>
</dbReference>
<dbReference type="InterPro" id="IPR039131">
    <property type="entry name" value="NDUFAF1"/>
</dbReference>
<dbReference type="InParanoid" id="A0A2V0NP73"/>
<dbReference type="STRING" id="307507.A0A2V0NP73"/>
<comment type="caution">
    <text evidence="4">The sequence shown here is derived from an EMBL/GenBank/DDBJ whole genome shotgun (WGS) entry which is preliminary data.</text>
</comment>
<sequence>MLLARRAAAAARSAAPRPPAGPAGPPARGPLAPALAPAPPRRAGARRNAATAAAASRIGGDLAAAIAVGAPLYNSGDAQGCFLTYRGAAQRAAAGAAASAEEAALLRAALLEAAERGPSEAAWVLRRAFDQILDGSVAAMAAARAAVPPGAVDFPVLDCGEGLPAAAPRWQVLDDVVMGGASSSSLGFSEAARALVFAGSVTTAFNGGFASVRSFPWAGWAALGGARGVRLVLRGDGRTYKLNLKTDDSWDGVAWQADFETAAPRPDGAAPAGGGGGAAGWQTVDVPFSDFLPTLRGRVVGGARPLEGGSVRQLGFMVSKFAAAGGPVAGFREGEFRLEVARHAGAGSEGAGADGSCRWELLLGPDCGQHGATSGPVLPPVFEVVAAAAAPPGPGGTPMYFGLCSAAAGGRFLQARRRRSSSGSSCGSGGGLRLASAQLGVWEQWRAVEGGGSGVCLESRMAPGLVLPVRITAVGEWAARAPCTGSPRAAAARPDGPGAEREMAGVWLPAAAGQGARACGAAMPQPPDRQINLSAALLSSIARHARLLPLWRALRAWRCAADAGARRRDAAEARGRAAALESRWRQWRRFVAGRRARALQVERADRLCAAQSNRRAARGLLAWRAAALRRRQLCAAAEALQRRSARAGAAKALAAWRAAAWRLRRRRDASAAAARLLLRLRAARALRAWRQLASGRHVQGAPAAARGVAAPDPATLPLAAAPATGTLAAATQTEAAAASAAVAAPSAAGPTVPERVAAAEGTTAAGRCPSPLQGRRPPAQGQRQLSG</sequence>
<dbReference type="OrthoDB" id="426386at2759"/>
<comment type="similarity">
    <text evidence="1">Belongs to the CIA30 family.</text>
</comment>
<dbReference type="EMBL" id="BDRX01000010">
    <property type="protein sequence ID" value="GBF89396.1"/>
    <property type="molecule type" value="Genomic_DNA"/>
</dbReference>
<feature type="region of interest" description="Disordered" evidence="2">
    <location>
        <begin position="744"/>
        <end position="787"/>
    </location>
</feature>
<evidence type="ECO:0000256" key="1">
    <source>
        <dbReference type="ARBA" id="ARBA00007884"/>
    </source>
</evidence>
<organism evidence="4 5">
    <name type="scientific">Raphidocelis subcapitata</name>
    <dbReference type="NCBI Taxonomy" id="307507"/>
    <lineage>
        <taxon>Eukaryota</taxon>
        <taxon>Viridiplantae</taxon>
        <taxon>Chlorophyta</taxon>
        <taxon>core chlorophytes</taxon>
        <taxon>Chlorophyceae</taxon>
        <taxon>CS clade</taxon>
        <taxon>Sphaeropleales</taxon>
        <taxon>Selenastraceae</taxon>
        <taxon>Raphidocelis</taxon>
    </lineage>
</organism>
<dbReference type="Pfam" id="PF08547">
    <property type="entry name" value="CIA30"/>
    <property type="match status" value="1"/>
</dbReference>
<protein>
    <recommendedName>
        <fullName evidence="3">NADH:ubiquinone oxidoreductase intermediate-associated protein 30 domain-containing protein</fullName>
    </recommendedName>
</protein>
<dbReference type="InterPro" id="IPR008979">
    <property type="entry name" value="Galactose-bd-like_sf"/>
</dbReference>
<reference evidence="4 5" key="1">
    <citation type="journal article" date="2018" name="Sci. Rep.">
        <title>Raphidocelis subcapitata (=Pseudokirchneriella subcapitata) provides an insight into genome evolution and environmental adaptations in the Sphaeropleales.</title>
        <authorList>
            <person name="Suzuki S."/>
            <person name="Yamaguchi H."/>
            <person name="Nakajima N."/>
            <person name="Kawachi M."/>
        </authorList>
    </citation>
    <scope>NUCLEOTIDE SEQUENCE [LARGE SCALE GENOMIC DNA]</scope>
    <source>
        <strain evidence="4 5">NIES-35</strain>
    </source>
</reference>
<evidence type="ECO:0000259" key="3">
    <source>
        <dbReference type="Pfam" id="PF08547"/>
    </source>
</evidence>